<keyword evidence="1" id="KW-0472">Membrane</keyword>
<protein>
    <submittedName>
        <fullName evidence="2">Uncharacterized protein</fullName>
    </submittedName>
</protein>
<feature type="transmembrane region" description="Helical" evidence="1">
    <location>
        <begin position="74"/>
        <end position="96"/>
    </location>
</feature>
<keyword evidence="1" id="KW-1133">Transmembrane helix</keyword>
<keyword evidence="3" id="KW-1185">Reference proteome</keyword>
<feature type="transmembrane region" description="Helical" evidence="1">
    <location>
        <begin position="152"/>
        <end position="174"/>
    </location>
</feature>
<sequence length="281" mass="32537">MSNTSLEDLQAISVNIADTTKSVSVSAWALFVRDWNESYHASFDLITLWLYPSCFRALDEKEQHRHWSTCWNPVFWAMHLPLVGCIITGKWLHSLWGQGDKVREDETVEEHRVRTHWIYCLDGPIAGVCILDLVDVLLDVPMYEQSKFQDSVLSWFMTITVTAGYVMGNSYFLWVMRRRSLVGVRLVIICQTVFAVGLLNMLVAGLLRNKESGRFGQYFFDTWNLYRVAPVIREVNFAKHGEYLCTECLHYSIIPLGATLIWTLVALAYWLDDDLFWDAFV</sequence>
<dbReference type="Proteomes" id="UP000037460">
    <property type="component" value="Unassembled WGS sequence"/>
</dbReference>
<evidence type="ECO:0000256" key="1">
    <source>
        <dbReference type="SAM" id="Phobius"/>
    </source>
</evidence>
<gene>
    <name evidence="2" type="ORF">Ctob_006181</name>
</gene>
<organism evidence="2 3">
    <name type="scientific">Chrysochromulina tobinii</name>
    <dbReference type="NCBI Taxonomy" id="1460289"/>
    <lineage>
        <taxon>Eukaryota</taxon>
        <taxon>Haptista</taxon>
        <taxon>Haptophyta</taxon>
        <taxon>Prymnesiophyceae</taxon>
        <taxon>Prymnesiales</taxon>
        <taxon>Chrysochromulinaceae</taxon>
        <taxon>Chrysochromulina</taxon>
    </lineage>
</organism>
<evidence type="ECO:0000313" key="3">
    <source>
        <dbReference type="Proteomes" id="UP000037460"/>
    </source>
</evidence>
<comment type="caution">
    <text evidence="2">The sequence shown here is derived from an EMBL/GenBank/DDBJ whole genome shotgun (WGS) entry which is preliminary data.</text>
</comment>
<name>A0A0M0JS31_9EUKA</name>
<evidence type="ECO:0000313" key="2">
    <source>
        <dbReference type="EMBL" id="KOO29107.1"/>
    </source>
</evidence>
<dbReference type="AlphaFoldDB" id="A0A0M0JS31"/>
<reference evidence="3" key="1">
    <citation type="journal article" date="2015" name="PLoS Genet.">
        <title>Genome Sequence and Transcriptome Analyses of Chrysochromulina tobin: Metabolic Tools for Enhanced Algal Fitness in the Prominent Order Prymnesiales (Haptophyceae).</title>
        <authorList>
            <person name="Hovde B.T."/>
            <person name="Deodato C.R."/>
            <person name="Hunsperger H.M."/>
            <person name="Ryken S.A."/>
            <person name="Yost W."/>
            <person name="Jha R.K."/>
            <person name="Patterson J."/>
            <person name="Monnat R.J. Jr."/>
            <person name="Barlow S.B."/>
            <person name="Starkenburg S.R."/>
            <person name="Cattolico R.A."/>
        </authorList>
    </citation>
    <scope>NUCLEOTIDE SEQUENCE</scope>
    <source>
        <strain evidence="3">CCMP291</strain>
    </source>
</reference>
<keyword evidence="1" id="KW-0812">Transmembrane</keyword>
<feature type="transmembrane region" description="Helical" evidence="1">
    <location>
        <begin position="248"/>
        <end position="271"/>
    </location>
</feature>
<proteinExistence type="predicted"/>
<feature type="transmembrane region" description="Helical" evidence="1">
    <location>
        <begin position="116"/>
        <end position="140"/>
    </location>
</feature>
<feature type="transmembrane region" description="Helical" evidence="1">
    <location>
        <begin position="186"/>
        <end position="207"/>
    </location>
</feature>
<dbReference type="EMBL" id="JWZX01002461">
    <property type="protein sequence ID" value="KOO29107.1"/>
    <property type="molecule type" value="Genomic_DNA"/>
</dbReference>
<accession>A0A0M0JS31</accession>